<accession>A0A382URL3</accession>
<feature type="non-terminal residue" evidence="2">
    <location>
        <position position="1"/>
    </location>
</feature>
<dbReference type="EMBL" id="UINC01146240">
    <property type="protein sequence ID" value="SVD36852.1"/>
    <property type="molecule type" value="Genomic_DNA"/>
</dbReference>
<name>A0A382URL3_9ZZZZ</name>
<organism evidence="2">
    <name type="scientific">marine metagenome</name>
    <dbReference type="NCBI Taxonomy" id="408172"/>
    <lineage>
        <taxon>unclassified sequences</taxon>
        <taxon>metagenomes</taxon>
        <taxon>ecological metagenomes</taxon>
    </lineage>
</organism>
<dbReference type="PANTHER" id="PTHR28004">
    <property type="entry name" value="ZGC:162816-RELATED"/>
    <property type="match status" value="1"/>
</dbReference>
<dbReference type="SMART" id="SM01119">
    <property type="entry name" value="D-ser_dehydrat"/>
    <property type="match status" value="1"/>
</dbReference>
<gene>
    <name evidence="2" type="ORF">METZ01_LOCUS389706</name>
</gene>
<sequence>GLMGYEGHVLNISPPADKQAACHQAMDLLIQNKALLSENGIEVEIVSAGGTGSYEISGLHEGITELQAGGGIFMDAMYRQALHVESLEQALTVLATVTSRSTDHVVLDAGFKTLSSYHHPPEVLDRDDLSFSYLSAEHGVFAINPGCDGPALGEQLRLLVGYSDSTTFLHDHFVAIRNGRVEKIWDIAGRGLIR</sequence>
<evidence type="ECO:0000259" key="1">
    <source>
        <dbReference type="SMART" id="SM01119"/>
    </source>
</evidence>
<protein>
    <recommendedName>
        <fullName evidence="1">D-serine dehydratase-like domain-containing protein</fullName>
    </recommendedName>
</protein>
<dbReference type="Gene3D" id="3.20.20.10">
    <property type="entry name" value="Alanine racemase"/>
    <property type="match status" value="1"/>
</dbReference>
<dbReference type="InterPro" id="IPR029066">
    <property type="entry name" value="PLP-binding_barrel"/>
</dbReference>
<feature type="domain" description="D-serine dehydratase-like" evidence="1">
    <location>
        <begin position="90"/>
        <end position="177"/>
    </location>
</feature>
<dbReference type="InterPro" id="IPR026956">
    <property type="entry name" value="D-ser_dehydrat-like_dom"/>
</dbReference>
<evidence type="ECO:0000313" key="2">
    <source>
        <dbReference type="EMBL" id="SVD36852.1"/>
    </source>
</evidence>
<dbReference type="GO" id="GO:0008721">
    <property type="term" value="F:D-serine ammonia-lyase activity"/>
    <property type="evidence" value="ECO:0007669"/>
    <property type="project" value="TreeGrafter"/>
</dbReference>
<dbReference type="AlphaFoldDB" id="A0A382URL3"/>
<dbReference type="Pfam" id="PF14031">
    <property type="entry name" value="D-ser_dehydrat"/>
    <property type="match status" value="1"/>
</dbReference>
<proteinExistence type="predicted"/>
<dbReference type="Gene3D" id="2.40.37.20">
    <property type="entry name" value="D-serine dehydratase-like domain"/>
    <property type="match status" value="1"/>
</dbReference>
<dbReference type="PANTHER" id="PTHR28004:SF2">
    <property type="entry name" value="D-SERINE DEHYDRATASE"/>
    <property type="match status" value="1"/>
</dbReference>
<dbReference type="GO" id="GO:0036088">
    <property type="term" value="P:D-serine catabolic process"/>
    <property type="evidence" value="ECO:0007669"/>
    <property type="project" value="TreeGrafter"/>
</dbReference>
<dbReference type="InterPro" id="IPR042208">
    <property type="entry name" value="D-ser_dehydrat-like_sf"/>
</dbReference>
<reference evidence="2" key="1">
    <citation type="submission" date="2018-05" db="EMBL/GenBank/DDBJ databases">
        <authorList>
            <person name="Lanie J.A."/>
            <person name="Ng W.-L."/>
            <person name="Kazmierczak K.M."/>
            <person name="Andrzejewski T.M."/>
            <person name="Davidsen T.M."/>
            <person name="Wayne K.J."/>
            <person name="Tettelin H."/>
            <person name="Glass J.I."/>
            <person name="Rusch D."/>
            <person name="Podicherti R."/>
            <person name="Tsui H.-C.T."/>
            <person name="Winkler M.E."/>
        </authorList>
    </citation>
    <scope>NUCLEOTIDE SEQUENCE</scope>
</reference>
<dbReference type="InterPro" id="IPR051466">
    <property type="entry name" value="D-amino_acid_metab_enzyme"/>
</dbReference>